<reference evidence="1 2" key="1">
    <citation type="submission" date="2022-05" db="EMBL/GenBank/DDBJ databases">
        <authorList>
            <consortium name="Genoscope - CEA"/>
            <person name="William W."/>
        </authorList>
    </citation>
    <scope>NUCLEOTIDE SEQUENCE [LARGE SCALE GENOMIC DNA]</scope>
</reference>
<protein>
    <recommendedName>
        <fullName evidence="3">Separin</fullName>
    </recommendedName>
</protein>
<accession>A0ABN8PUP8</accession>
<keyword evidence="2" id="KW-1185">Reference proteome</keyword>
<proteinExistence type="predicted"/>
<comment type="caution">
    <text evidence="1">The sequence shown here is derived from an EMBL/GenBank/DDBJ whole genome shotgun (WGS) entry which is preliminary data.</text>
</comment>
<dbReference type="Proteomes" id="UP001159405">
    <property type="component" value="Unassembled WGS sequence"/>
</dbReference>
<evidence type="ECO:0000313" key="2">
    <source>
        <dbReference type="Proteomes" id="UP001159405"/>
    </source>
</evidence>
<dbReference type="EMBL" id="CALNXK010000084">
    <property type="protein sequence ID" value="CAH3148587.1"/>
    <property type="molecule type" value="Genomic_DNA"/>
</dbReference>
<name>A0ABN8PUP8_9CNID</name>
<evidence type="ECO:0008006" key="3">
    <source>
        <dbReference type="Google" id="ProtNLM"/>
    </source>
</evidence>
<organism evidence="1 2">
    <name type="scientific">Porites lobata</name>
    <dbReference type="NCBI Taxonomy" id="104759"/>
    <lineage>
        <taxon>Eukaryota</taxon>
        <taxon>Metazoa</taxon>
        <taxon>Cnidaria</taxon>
        <taxon>Anthozoa</taxon>
        <taxon>Hexacorallia</taxon>
        <taxon>Scleractinia</taxon>
        <taxon>Fungiina</taxon>
        <taxon>Poritidae</taxon>
        <taxon>Porites</taxon>
    </lineage>
</organism>
<sequence length="585" mass="65845">MQGERILKSLLNREIGGLYEDTKNYLAPLQCPLKNKNGCQAGGKATEETVSKYAVFCTKFLRCAIETLKNVKAKGNDLIDALKLVGTLLNNALSLRHGNYLKFIPSVDQLAKTLYLIVAQLIAKAQFERALDHANDLYKFIQLLKAWKSYDSEKMDKEIGSLCLRSSDLLLQGAGKLEETKVLPGERPSHLCVVLDWRKLSLLFKAEANVHCSLKSLVDRTLKCGTKFQVDCGLKNVDFKTLASFFETIFSALMNKQEQLIANGQEFTVLLAELGFHYGRICNKARNSTEALAVFDKLLKIAGSEHHCKNGHFKLQIPSQVCCCVCLVCKAAILLNSTIKSQTQESLQQMLFESNRLISQILKCSTLPSPMLKLLSDSLEYFRINLQNESSKKSKEKSPTLSLKTLQGTVQVLQSYISVLSLQCERLKSELLKSKHDDIVAQLKQQVLKTTERQMTVFSFVIMSSYQDQLKNEKDAKRSIRDSRSILKDCIPVLEQANSVIHSALDDPDILLSPNELRWLGCNVYNLGCVSYQRDCFTEGVPLLAIACEELRVWCFAGKTEEEILTRIVEVKLLTKFALLTDCQR</sequence>
<evidence type="ECO:0000313" key="1">
    <source>
        <dbReference type="EMBL" id="CAH3148587.1"/>
    </source>
</evidence>
<gene>
    <name evidence="1" type="ORF">PLOB_00046695</name>
</gene>